<keyword evidence="2" id="KW-1185">Reference proteome</keyword>
<dbReference type="Proteomes" id="UP000480266">
    <property type="component" value="Unassembled WGS sequence"/>
</dbReference>
<protein>
    <submittedName>
        <fullName evidence="1">Uncharacterized protein</fullName>
    </submittedName>
</protein>
<comment type="caution">
    <text evidence="1">The sequence shown here is derived from an EMBL/GenBank/DDBJ whole genome shotgun (WGS) entry which is preliminary data.</text>
</comment>
<evidence type="ECO:0000313" key="1">
    <source>
        <dbReference type="EMBL" id="NGX96510.1"/>
    </source>
</evidence>
<gene>
    <name evidence="1" type="ORF">G4V63_15190</name>
</gene>
<name>A0A7C9VJT2_9BRAD</name>
<reference evidence="1" key="1">
    <citation type="submission" date="2020-02" db="EMBL/GenBank/DDBJ databases">
        <title>Draft genome sequence of Candidatus Afipia apatlaquensis IBT-C3, a potential strain for decolorization of textile dyes.</title>
        <authorList>
            <person name="Sanchez-Reyes A."/>
            <person name="Breton-Deval L."/>
            <person name="Mangelson H."/>
            <person name="Sanchez-Flores A."/>
        </authorList>
    </citation>
    <scope>NUCLEOTIDE SEQUENCE [LARGE SCALE GENOMIC DNA]</scope>
    <source>
        <strain evidence="1">IBT-C3</strain>
    </source>
</reference>
<feature type="non-terminal residue" evidence="1">
    <location>
        <position position="280"/>
    </location>
</feature>
<organism evidence="1 2">
    <name type="scientific">Candidatus Afipia apatlaquensis</name>
    <dbReference type="NCBI Taxonomy" id="2712852"/>
    <lineage>
        <taxon>Bacteria</taxon>
        <taxon>Pseudomonadati</taxon>
        <taxon>Pseudomonadota</taxon>
        <taxon>Alphaproteobacteria</taxon>
        <taxon>Hyphomicrobiales</taxon>
        <taxon>Nitrobacteraceae</taxon>
        <taxon>Afipia</taxon>
    </lineage>
</organism>
<dbReference type="AlphaFoldDB" id="A0A7C9VJT2"/>
<accession>A0A7C9VJT2</accession>
<sequence>MEIQLYVKYNLLEGGEKLRSISEHQHKKSEYTLKNILGQAIWYSRWCIESISLMSGFGICCEYDRAKINRLLKVLNIKNIEHILPENMTLLKAVYKKGDPHHCNAFNGNKNDFHNFLWDSSSFKKVINPSSQAYLILDEILIAKFLYKQSVSVHSIKNIASTRATALVLMDCAKMQCEFMSGCLRNNEGLFVSKEETDLDGQGKLELSEEEDPPSVSDQALAMKAFSALASALQDKNYPVFEDDSFAGTCKKYADEIYSMLKDSPDDVFNSKAKDLCSII</sequence>
<evidence type="ECO:0000313" key="2">
    <source>
        <dbReference type="Proteomes" id="UP000480266"/>
    </source>
</evidence>
<proteinExistence type="predicted"/>
<dbReference type="EMBL" id="JAAMRR010000777">
    <property type="protein sequence ID" value="NGX96510.1"/>
    <property type="molecule type" value="Genomic_DNA"/>
</dbReference>